<feature type="transmembrane region" description="Helical" evidence="1">
    <location>
        <begin position="151"/>
        <end position="168"/>
    </location>
</feature>
<keyword evidence="1" id="KW-0472">Membrane</keyword>
<keyword evidence="1" id="KW-1133">Transmembrane helix</keyword>
<evidence type="ECO:0000256" key="1">
    <source>
        <dbReference type="SAM" id="Phobius"/>
    </source>
</evidence>
<feature type="transmembrane region" description="Helical" evidence="1">
    <location>
        <begin position="78"/>
        <end position="97"/>
    </location>
</feature>
<keyword evidence="1" id="KW-0812">Transmembrane</keyword>
<gene>
    <name evidence="2" type="ORF">XJ32_02240</name>
</gene>
<name>A0A1Q2LFA3_9HELI</name>
<protein>
    <submittedName>
        <fullName evidence="2">Uncharacterized protein</fullName>
    </submittedName>
</protein>
<dbReference type="AlphaFoldDB" id="A0A1Q2LFA3"/>
<feature type="transmembrane region" description="Helical" evidence="1">
    <location>
        <begin position="43"/>
        <end position="66"/>
    </location>
</feature>
<reference evidence="2 3" key="1">
    <citation type="submission" date="2017-02" db="EMBL/GenBank/DDBJ databases">
        <title>Whole genome sequencing of Helicobacter bilis strain AAQJH.</title>
        <authorList>
            <person name="Conlan S."/>
            <person name="Thomas P.J."/>
            <person name="Mullikin J."/>
            <person name="Palmore T.N."/>
            <person name="Frank K.M."/>
            <person name="Segre J.A."/>
        </authorList>
    </citation>
    <scope>NUCLEOTIDE SEQUENCE [LARGE SCALE GENOMIC DNA]</scope>
    <source>
        <strain evidence="2 3">AAQJH</strain>
    </source>
</reference>
<accession>A0A1Q2LFA3</accession>
<dbReference type="RefSeq" id="WP_077388215.1">
    <property type="nucleotide sequence ID" value="NZ_CP019645.1"/>
</dbReference>
<feature type="transmembrane region" description="Helical" evidence="1">
    <location>
        <begin position="102"/>
        <end position="119"/>
    </location>
</feature>
<organism evidence="2 3">
    <name type="scientific">Helicobacter bilis</name>
    <dbReference type="NCBI Taxonomy" id="37372"/>
    <lineage>
        <taxon>Bacteria</taxon>
        <taxon>Pseudomonadati</taxon>
        <taxon>Campylobacterota</taxon>
        <taxon>Epsilonproteobacteria</taxon>
        <taxon>Campylobacterales</taxon>
        <taxon>Helicobacteraceae</taxon>
        <taxon>Helicobacter</taxon>
    </lineage>
</organism>
<dbReference type="Proteomes" id="UP000188298">
    <property type="component" value="Chromosome"/>
</dbReference>
<dbReference type="EMBL" id="CP019645">
    <property type="protein sequence ID" value="AQQ59121.1"/>
    <property type="molecule type" value="Genomic_DNA"/>
</dbReference>
<dbReference type="KEGG" id="hbl:XJ32_02240"/>
<feature type="transmembrane region" description="Helical" evidence="1">
    <location>
        <begin position="125"/>
        <end position="144"/>
    </location>
</feature>
<sequence>MSIKKKNKKEKNEEQGGIPLYTPLKHSLEKSGMDSATAGQTSWLFVSLFIALIMSGLYVFIVSVFNLGFPESLANNPFFENGFLFVAVILHFCVVMLRLKYLLVNTLFIIAAYIVLYVLHLRDIYMLLLLGFVLFISYLLTPIYSWRIKMLDGILYFIYAITALLLTYG</sequence>
<proteinExistence type="predicted"/>
<evidence type="ECO:0000313" key="2">
    <source>
        <dbReference type="EMBL" id="AQQ59121.1"/>
    </source>
</evidence>
<evidence type="ECO:0000313" key="3">
    <source>
        <dbReference type="Proteomes" id="UP000188298"/>
    </source>
</evidence>